<dbReference type="AlphaFoldDB" id="A0A7J7BZ20"/>
<dbReference type="Proteomes" id="UP000593562">
    <property type="component" value="Unassembled WGS sequence"/>
</dbReference>
<sequence>MNNFIIVELILQHLLCTDPCLQERKARFLAFWLSGRFVGLQPKGHKFNSNNLSKYYVGIKSVYILSVLTCPQQEPCAQVLFTLSFTIPHMHVHHGYLYI</sequence>
<comment type="caution">
    <text evidence="1">The sequence shown here is derived from an EMBL/GenBank/DDBJ whole genome shotgun (WGS) entry which is preliminary data.</text>
</comment>
<dbReference type="EMBL" id="JAAARO010000022">
    <property type="protein sequence ID" value="KAF5727123.1"/>
    <property type="molecule type" value="Genomic_DNA"/>
</dbReference>
<dbReference type="InParanoid" id="A0A7J7BZ20"/>
<evidence type="ECO:0000313" key="1">
    <source>
        <dbReference type="EMBL" id="KAF5727123.1"/>
    </source>
</evidence>
<evidence type="ECO:0000313" key="2">
    <source>
        <dbReference type="Proteomes" id="UP000593562"/>
    </source>
</evidence>
<name>A0A7J7BZ20_TRIWF</name>
<keyword evidence="2" id="KW-1185">Reference proteome</keyword>
<accession>A0A7J7BZ20</accession>
<organism evidence="1 2">
    <name type="scientific">Tripterygium wilfordii</name>
    <name type="common">Thunder God vine</name>
    <dbReference type="NCBI Taxonomy" id="458696"/>
    <lineage>
        <taxon>Eukaryota</taxon>
        <taxon>Viridiplantae</taxon>
        <taxon>Streptophyta</taxon>
        <taxon>Embryophyta</taxon>
        <taxon>Tracheophyta</taxon>
        <taxon>Spermatophyta</taxon>
        <taxon>Magnoliopsida</taxon>
        <taxon>eudicotyledons</taxon>
        <taxon>Gunneridae</taxon>
        <taxon>Pentapetalae</taxon>
        <taxon>rosids</taxon>
        <taxon>fabids</taxon>
        <taxon>Celastrales</taxon>
        <taxon>Celastraceae</taxon>
        <taxon>Tripterygium</taxon>
    </lineage>
</organism>
<proteinExistence type="predicted"/>
<reference evidence="1 2" key="1">
    <citation type="journal article" date="2020" name="Nat. Commun.">
        <title>Genome of Tripterygium wilfordii and identification of cytochrome P450 involved in triptolide biosynthesis.</title>
        <authorList>
            <person name="Tu L."/>
            <person name="Su P."/>
            <person name="Zhang Z."/>
            <person name="Gao L."/>
            <person name="Wang J."/>
            <person name="Hu T."/>
            <person name="Zhou J."/>
            <person name="Zhang Y."/>
            <person name="Zhao Y."/>
            <person name="Liu Y."/>
            <person name="Song Y."/>
            <person name="Tong Y."/>
            <person name="Lu Y."/>
            <person name="Yang J."/>
            <person name="Xu C."/>
            <person name="Jia M."/>
            <person name="Peters R.J."/>
            <person name="Huang L."/>
            <person name="Gao W."/>
        </authorList>
    </citation>
    <scope>NUCLEOTIDE SEQUENCE [LARGE SCALE GENOMIC DNA]</scope>
    <source>
        <strain evidence="2">cv. XIE 37</strain>
        <tissue evidence="1">Leaf</tissue>
    </source>
</reference>
<gene>
    <name evidence="1" type="ORF">HS088_TW22G00810</name>
</gene>
<protein>
    <submittedName>
        <fullName evidence="1">Uncharacterized protein</fullName>
    </submittedName>
</protein>